<proteinExistence type="predicted"/>
<dbReference type="AlphaFoldDB" id="A0A5B2XTV7"/>
<dbReference type="PANTHER" id="PTHR43355">
    <property type="entry name" value="FLAVIN REDUCTASE (NADPH)"/>
    <property type="match status" value="1"/>
</dbReference>
<dbReference type="GO" id="GO:0004074">
    <property type="term" value="F:biliverdin reductase [NAD(P)H] activity"/>
    <property type="evidence" value="ECO:0007669"/>
    <property type="project" value="TreeGrafter"/>
</dbReference>
<reference evidence="2 3" key="1">
    <citation type="submission" date="2019-09" db="EMBL/GenBank/DDBJ databases">
        <title>Goodfellowia gen. nov., a new genus of the Pseudonocardineae related to Actinoalloteichus, containing Goodfellowia coeruleoviolacea gen. nov., comb. nov. gen. nov., comb. nov.</title>
        <authorList>
            <person name="Labeda D."/>
        </authorList>
    </citation>
    <scope>NUCLEOTIDE SEQUENCE [LARGE SCALE GENOMIC DNA]</scope>
    <source>
        <strain evidence="2 3">AN110305</strain>
    </source>
</reference>
<keyword evidence="3" id="KW-1185">Reference proteome</keyword>
<dbReference type="InterPro" id="IPR016040">
    <property type="entry name" value="NAD(P)-bd_dom"/>
</dbReference>
<dbReference type="CDD" id="cd05244">
    <property type="entry name" value="BVR-B_like_SDR_a"/>
    <property type="match status" value="1"/>
</dbReference>
<comment type="caution">
    <text evidence="2">The sequence shown here is derived from an EMBL/GenBank/DDBJ whole genome shotgun (WGS) entry which is preliminary data.</text>
</comment>
<dbReference type="SUPFAM" id="SSF51735">
    <property type="entry name" value="NAD(P)-binding Rossmann-fold domains"/>
    <property type="match status" value="1"/>
</dbReference>
<protein>
    <submittedName>
        <fullName evidence="2">SDR family oxidoreductase</fullName>
    </submittedName>
</protein>
<evidence type="ECO:0000313" key="2">
    <source>
        <dbReference type="EMBL" id="KAA2266595.1"/>
    </source>
</evidence>
<accession>A0A5B2XTV7</accession>
<dbReference type="InterPro" id="IPR051606">
    <property type="entry name" value="Polyketide_Oxido-like"/>
</dbReference>
<dbReference type="EMBL" id="VUOB01000002">
    <property type="protein sequence ID" value="KAA2266595.1"/>
    <property type="molecule type" value="Genomic_DNA"/>
</dbReference>
<organism evidence="2 3">
    <name type="scientific">Solihabitans fulvus</name>
    <dbReference type="NCBI Taxonomy" id="1892852"/>
    <lineage>
        <taxon>Bacteria</taxon>
        <taxon>Bacillati</taxon>
        <taxon>Actinomycetota</taxon>
        <taxon>Actinomycetes</taxon>
        <taxon>Pseudonocardiales</taxon>
        <taxon>Pseudonocardiaceae</taxon>
        <taxon>Solihabitans</taxon>
    </lineage>
</organism>
<dbReference type="GO" id="GO:0042602">
    <property type="term" value="F:riboflavin reductase (NADPH) activity"/>
    <property type="evidence" value="ECO:0007669"/>
    <property type="project" value="TreeGrafter"/>
</dbReference>
<gene>
    <name evidence="2" type="ORF">F0L68_02335</name>
</gene>
<dbReference type="OrthoDB" id="3763081at2"/>
<dbReference type="Pfam" id="PF13460">
    <property type="entry name" value="NAD_binding_10"/>
    <property type="match status" value="1"/>
</dbReference>
<evidence type="ECO:0000313" key="3">
    <source>
        <dbReference type="Proteomes" id="UP000323454"/>
    </source>
</evidence>
<dbReference type="InterPro" id="IPR036291">
    <property type="entry name" value="NAD(P)-bd_dom_sf"/>
</dbReference>
<feature type="domain" description="NAD(P)-binding" evidence="1">
    <location>
        <begin position="7"/>
        <end position="200"/>
    </location>
</feature>
<reference evidence="2 3" key="2">
    <citation type="submission" date="2019-09" db="EMBL/GenBank/DDBJ databases">
        <authorList>
            <person name="Jin C."/>
        </authorList>
    </citation>
    <scope>NUCLEOTIDE SEQUENCE [LARGE SCALE GENOMIC DNA]</scope>
    <source>
        <strain evidence="2 3">AN110305</strain>
    </source>
</reference>
<dbReference type="RefSeq" id="WP_149847702.1">
    <property type="nucleotide sequence ID" value="NZ_VUOB01000002.1"/>
</dbReference>
<evidence type="ECO:0000259" key="1">
    <source>
        <dbReference type="Pfam" id="PF13460"/>
    </source>
</evidence>
<dbReference type="PANTHER" id="PTHR43355:SF2">
    <property type="entry name" value="FLAVIN REDUCTASE (NADPH)"/>
    <property type="match status" value="1"/>
</dbReference>
<dbReference type="Proteomes" id="UP000323454">
    <property type="component" value="Unassembled WGS sequence"/>
</dbReference>
<name>A0A5B2XTV7_9PSEU</name>
<sequence length="211" mass="22182">MKLTVFGATGGTGGHVVRQALDAGHQVTAVVRDPAKLAIEHADLRVLTPHVTNPSALHEALEGQDAVISALGANGRKGVGIASAATRSILTAMDDCGVRRFAAISAVPVGELPDGEPFFSRAIMIPLLRAILREVYADLAVMEKELRGSDAEWRIARPPYLTKGPLTGKYRTTIGGTVPRGTSISRADLAHAMLAMVDNPATARQVVGVAY</sequence>
<dbReference type="Gene3D" id="3.40.50.720">
    <property type="entry name" value="NAD(P)-binding Rossmann-like Domain"/>
    <property type="match status" value="1"/>
</dbReference>